<evidence type="ECO:0000313" key="1">
    <source>
        <dbReference type="EMBL" id="ABD43696.1"/>
    </source>
</evidence>
<organism evidence="1 2">
    <name type="scientific">Anaplasma phagocytophilum (strain HZ)</name>
    <dbReference type="NCBI Taxonomy" id="212042"/>
    <lineage>
        <taxon>Bacteria</taxon>
        <taxon>Pseudomonadati</taxon>
        <taxon>Pseudomonadota</taxon>
        <taxon>Alphaproteobacteria</taxon>
        <taxon>Rickettsiales</taxon>
        <taxon>Anaplasmataceae</taxon>
        <taxon>Anaplasma</taxon>
        <taxon>phagocytophilum group</taxon>
    </lineage>
</organism>
<accession>Q2GJK2</accession>
<dbReference type="Proteomes" id="UP000001943">
    <property type="component" value="Chromosome"/>
</dbReference>
<name>Q2GJK2_ANAPZ</name>
<dbReference type="HOGENOM" id="CLU_3354191_0_0_5"/>
<sequence>MLICHISVLNILSKRKGLTGVEFVSVEPVHAGWASM</sequence>
<keyword evidence="2" id="KW-1185">Reference proteome</keyword>
<dbReference type="EMBL" id="CP000235">
    <property type="protein sequence ID" value="ABD43696.1"/>
    <property type="molecule type" value="Genomic_DNA"/>
</dbReference>
<dbReference type="KEGG" id="aph:APH_0873"/>
<gene>
    <name evidence="1" type="ordered locus">APH_0873</name>
</gene>
<protein>
    <submittedName>
        <fullName evidence="1">Uncharacterized protein</fullName>
    </submittedName>
</protein>
<dbReference type="AlphaFoldDB" id="Q2GJK2"/>
<reference evidence="1 2" key="1">
    <citation type="journal article" date="2006" name="PLoS Genet.">
        <title>Comparative genomics of emerging human ehrlichiosis agents.</title>
        <authorList>
            <person name="Dunning Hotopp J.C."/>
            <person name="Lin M."/>
            <person name="Madupu R."/>
            <person name="Crabtree J."/>
            <person name="Angiuoli S.V."/>
            <person name="Eisen J.A."/>
            <person name="Seshadri R."/>
            <person name="Ren Q."/>
            <person name="Wu M."/>
            <person name="Utterback T.R."/>
            <person name="Smith S."/>
            <person name="Lewis M."/>
            <person name="Khouri H."/>
            <person name="Zhang C."/>
            <person name="Niu H."/>
            <person name="Lin Q."/>
            <person name="Ohashi N."/>
            <person name="Zhi N."/>
            <person name="Nelson W."/>
            <person name="Brinkac L.M."/>
            <person name="Dodson R.J."/>
            <person name="Rosovitz M.J."/>
            <person name="Sundaram J."/>
            <person name="Daugherty S.C."/>
            <person name="Davidsen T."/>
            <person name="Durkin A.S."/>
            <person name="Gwinn M."/>
            <person name="Haft D.H."/>
            <person name="Selengut J.D."/>
            <person name="Sullivan S.A."/>
            <person name="Zafar N."/>
            <person name="Zhou L."/>
            <person name="Benahmed F."/>
            <person name="Forberger H."/>
            <person name="Halpin R."/>
            <person name="Mulligan S."/>
            <person name="Robinson J."/>
            <person name="White O."/>
            <person name="Rikihisa Y."/>
            <person name="Tettelin H."/>
        </authorList>
    </citation>
    <scope>NUCLEOTIDE SEQUENCE [LARGE SCALE GENOMIC DNA]</scope>
    <source>
        <strain evidence="1 2">HZ</strain>
    </source>
</reference>
<evidence type="ECO:0000313" key="2">
    <source>
        <dbReference type="Proteomes" id="UP000001943"/>
    </source>
</evidence>
<dbReference type="EnsemblBacteria" id="ABD43696">
    <property type="protein sequence ID" value="ABD43696"/>
    <property type="gene ID" value="APH_0873"/>
</dbReference>
<proteinExistence type="predicted"/>
<dbReference type="PaxDb" id="212042-APH_0873"/>